<dbReference type="InterPro" id="IPR008927">
    <property type="entry name" value="6-PGluconate_DH-like_C_sf"/>
</dbReference>
<feature type="domain" description="Prephenate/arogenate dehydrogenase" evidence="2">
    <location>
        <begin position="7"/>
        <end position="256"/>
    </location>
</feature>
<dbReference type="Proteomes" id="UP000428328">
    <property type="component" value="Chromosome"/>
</dbReference>
<name>A0A6I6J9W1_9BACT</name>
<dbReference type="Gene3D" id="1.10.3660.10">
    <property type="entry name" value="6-phosphogluconate dehydrogenase C-terminal like domain"/>
    <property type="match status" value="1"/>
</dbReference>
<dbReference type="InterPro" id="IPR046826">
    <property type="entry name" value="PDH_N"/>
</dbReference>
<evidence type="ECO:0000259" key="2">
    <source>
        <dbReference type="PROSITE" id="PS51176"/>
    </source>
</evidence>
<dbReference type="InterPro" id="IPR050812">
    <property type="entry name" value="Preph/Arog_dehydrog"/>
</dbReference>
<dbReference type="PANTHER" id="PTHR21363:SF0">
    <property type="entry name" value="PREPHENATE DEHYDROGENASE [NADP(+)]"/>
    <property type="match status" value="1"/>
</dbReference>
<reference evidence="3 4" key="1">
    <citation type="submission" date="2019-11" db="EMBL/GenBank/DDBJ databases">
        <authorList>
            <person name="Zheng R.K."/>
            <person name="Sun C.M."/>
        </authorList>
    </citation>
    <scope>NUCLEOTIDE SEQUENCE [LARGE SCALE GENOMIC DNA]</scope>
    <source>
        <strain evidence="3 4">SRB007</strain>
    </source>
</reference>
<dbReference type="Gene3D" id="3.40.50.720">
    <property type="entry name" value="NAD(P)-binding Rossmann-like Domain"/>
    <property type="match status" value="1"/>
</dbReference>
<dbReference type="GO" id="GO:0004665">
    <property type="term" value="F:prephenate dehydrogenase (NADP+) activity"/>
    <property type="evidence" value="ECO:0007669"/>
    <property type="project" value="InterPro"/>
</dbReference>
<dbReference type="PROSITE" id="PS51176">
    <property type="entry name" value="PDH_ADH"/>
    <property type="match status" value="1"/>
</dbReference>
<keyword evidence="4" id="KW-1185">Reference proteome</keyword>
<evidence type="ECO:0000256" key="1">
    <source>
        <dbReference type="ARBA" id="ARBA00023002"/>
    </source>
</evidence>
<keyword evidence="1" id="KW-0560">Oxidoreductase</keyword>
<evidence type="ECO:0000313" key="4">
    <source>
        <dbReference type="Proteomes" id="UP000428328"/>
    </source>
</evidence>
<sequence length="256" mass="28405">MTEPALKHIAIAGANGSMGALFLERFPEAGCSVVGLARPYTEDKLREALSECDMLMVCVPVTVMADVVQTMRPYLPEGCILADVGSVKEGPMRAMLENYDGPVVGTHPLFGPVIPDGFLPKTAIVPGRESDKEAAEKVYSLFEACDYDPFMTTAEEHDRAMAFIQGLNFTSTVAFLAATRDVQSIKNFVTPSFKRRLDAARKMLTMDTELFETISEANPYLQESNRKFMTYLSLAAGGDLELLSNRAKWWWNRNIR</sequence>
<protein>
    <submittedName>
        <fullName evidence="3">Prephenate dehydrogenase/arogenate dehydrogenase family protein</fullName>
    </submittedName>
</protein>
<evidence type="ECO:0000313" key="3">
    <source>
        <dbReference type="EMBL" id="QGY38831.1"/>
    </source>
</evidence>
<organism evidence="3 4">
    <name type="scientific">Pseudodesulfovibrio cashew</name>
    <dbReference type="NCBI Taxonomy" id="2678688"/>
    <lineage>
        <taxon>Bacteria</taxon>
        <taxon>Pseudomonadati</taxon>
        <taxon>Thermodesulfobacteriota</taxon>
        <taxon>Desulfovibrionia</taxon>
        <taxon>Desulfovibrionales</taxon>
        <taxon>Desulfovibrionaceae</taxon>
    </lineage>
</organism>
<dbReference type="InterPro" id="IPR003099">
    <property type="entry name" value="Prephen_DH"/>
</dbReference>
<dbReference type="InterPro" id="IPR036291">
    <property type="entry name" value="NAD(P)-bd_dom_sf"/>
</dbReference>
<proteinExistence type="predicted"/>
<dbReference type="KEGG" id="psel:GM415_01315"/>
<dbReference type="EMBL" id="CP046400">
    <property type="protein sequence ID" value="QGY38831.1"/>
    <property type="molecule type" value="Genomic_DNA"/>
</dbReference>
<dbReference type="AlphaFoldDB" id="A0A6I6J9W1"/>
<dbReference type="RefSeq" id="WP_158946013.1">
    <property type="nucleotide sequence ID" value="NZ_CP046400.1"/>
</dbReference>
<dbReference type="GO" id="GO:0070403">
    <property type="term" value="F:NAD+ binding"/>
    <property type="evidence" value="ECO:0007669"/>
    <property type="project" value="InterPro"/>
</dbReference>
<gene>
    <name evidence="3" type="ORF">GM415_01315</name>
</gene>
<dbReference type="GO" id="GO:0006571">
    <property type="term" value="P:tyrosine biosynthetic process"/>
    <property type="evidence" value="ECO:0007669"/>
    <property type="project" value="InterPro"/>
</dbReference>
<dbReference type="GO" id="GO:0008977">
    <property type="term" value="F:prephenate dehydrogenase (NAD+) activity"/>
    <property type="evidence" value="ECO:0007669"/>
    <property type="project" value="InterPro"/>
</dbReference>
<dbReference type="SUPFAM" id="SSF48179">
    <property type="entry name" value="6-phosphogluconate dehydrogenase C-terminal domain-like"/>
    <property type="match status" value="1"/>
</dbReference>
<dbReference type="Pfam" id="PF02153">
    <property type="entry name" value="PDH_N"/>
    <property type="match status" value="1"/>
</dbReference>
<dbReference type="PANTHER" id="PTHR21363">
    <property type="entry name" value="PREPHENATE DEHYDROGENASE"/>
    <property type="match status" value="1"/>
</dbReference>
<accession>A0A6I6J9W1</accession>
<dbReference type="SUPFAM" id="SSF51735">
    <property type="entry name" value="NAD(P)-binding Rossmann-fold domains"/>
    <property type="match status" value="1"/>
</dbReference>